<evidence type="ECO:0000256" key="1">
    <source>
        <dbReference type="SAM" id="MobiDB-lite"/>
    </source>
</evidence>
<evidence type="ECO:0008006" key="4">
    <source>
        <dbReference type="Google" id="ProtNLM"/>
    </source>
</evidence>
<evidence type="ECO:0000313" key="2">
    <source>
        <dbReference type="EMBL" id="PLW58801.1"/>
    </source>
</evidence>
<dbReference type="STRING" id="200324.A0A2N5W988"/>
<feature type="region of interest" description="Disordered" evidence="1">
    <location>
        <begin position="333"/>
        <end position="352"/>
    </location>
</feature>
<name>A0A2N5W988_9BASI</name>
<evidence type="ECO:0000313" key="3">
    <source>
        <dbReference type="Proteomes" id="UP000235388"/>
    </source>
</evidence>
<dbReference type="SUPFAM" id="SSF53098">
    <property type="entry name" value="Ribonuclease H-like"/>
    <property type="match status" value="1"/>
</dbReference>
<comment type="caution">
    <text evidence="2">The sequence shown here is derived from an EMBL/GenBank/DDBJ whole genome shotgun (WGS) entry which is preliminary data.</text>
</comment>
<dbReference type="InterPro" id="IPR012337">
    <property type="entry name" value="RNaseH-like_sf"/>
</dbReference>
<sequence>MAKVCMGVQTHEIGFQKCLELFSDPLVNTPTIPDAVIQVIENRNHFTANQVIVSLLKPVVDAIGNLKKADTNLADIWKELLTAYKTIQDLNVYSRFEPFRRHCLEVLESQTTVYHQDIYVIAFFLHPGYRRVAVSKKHSLSDVGQMLLRLAKNWKLTKAEAAPLQDAMNRYYNSLFPYDSKKKEDPLAFWLKVPYTPKLALLKKLAIEILEIVPHAAGVEGLFSMMNAIKTKTRNQMSPNTLKMTAQLKLHLLQGDPLLVPRKKRRQKDGKDRKEDSEYDNIKAYDLFLTPTKLEAFETGVFTEEQMNMVVSREDAFMDTLFDFDMCANHPPQPEKTVIDLDDSNDNPVEND</sequence>
<dbReference type="EMBL" id="PGCJ01000001">
    <property type="protein sequence ID" value="PLW58801.1"/>
    <property type="molecule type" value="Genomic_DNA"/>
</dbReference>
<dbReference type="AlphaFoldDB" id="A0A2N5W988"/>
<reference evidence="2 3" key="1">
    <citation type="submission" date="2017-11" db="EMBL/GenBank/DDBJ databases">
        <title>De novo assembly and phasing of dikaryotic genomes from two isolates of Puccinia coronata f. sp. avenae, the causal agent of oat crown rust.</title>
        <authorList>
            <person name="Miller M.E."/>
            <person name="Zhang Y."/>
            <person name="Omidvar V."/>
            <person name="Sperschneider J."/>
            <person name="Schwessinger B."/>
            <person name="Raley C."/>
            <person name="Palmer J.M."/>
            <person name="Garnica D."/>
            <person name="Upadhyaya N."/>
            <person name="Rathjen J."/>
            <person name="Taylor J.M."/>
            <person name="Park R.F."/>
            <person name="Dodds P.N."/>
            <person name="Hirsch C.D."/>
            <person name="Kianian S.F."/>
            <person name="Figueroa M."/>
        </authorList>
    </citation>
    <scope>NUCLEOTIDE SEQUENCE [LARGE SCALE GENOMIC DNA]</scope>
    <source>
        <strain evidence="2">12NC29</strain>
    </source>
</reference>
<organism evidence="2 3">
    <name type="scientific">Puccinia coronata f. sp. avenae</name>
    <dbReference type="NCBI Taxonomy" id="200324"/>
    <lineage>
        <taxon>Eukaryota</taxon>
        <taxon>Fungi</taxon>
        <taxon>Dikarya</taxon>
        <taxon>Basidiomycota</taxon>
        <taxon>Pucciniomycotina</taxon>
        <taxon>Pucciniomycetes</taxon>
        <taxon>Pucciniales</taxon>
        <taxon>Pucciniaceae</taxon>
        <taxon>Puccinia</taxon>
    </lineage>
</organism>
<feature type="compositionally biased region" description="Acidic residues" evidence="1">
    <location>
        <begin position="340"/>
        <end position="352"/>
    </location>
</feature>
<proteinExistence type="predicted"/>
<dbReference type="Proteomes" id="UP000235388">
    <property type="component" value="Unassembled WGS sequence"/>
</dbReference>
<keyword evidence="3" id="KW-1185">Reference proteome</keyword>
<gene>
    <name evidence="2" type="ORF">PCANC_00381</name>
</gene>
<protein>
    <recommendedName>
        <fullName evidence="4">HAT C-terminal dimerisation domain-containing protein</fullName>
    </recommendedName>
</protein>
<dbReference type="OrthoDB" id="2505751at2759"/>
<accession>A0A2N5W988</accession>